<dbReference type="AlphaFoldDB" id="A0A9P1FQA7"/>
<dbReference type="Proteomes" id="UP001152797">
    <property type="component" value="Unassembled WGS sequence"/>
</dbReference>
<evidence type="ECO:0000313" key="6">
    <source>
        <dbReference type="Proteomes" id="UP001152797"/>
    </source>
</evidence>
<feature type="region of interest" description="Disordered" evidence="1">
    <location>
        <begin position="848"/>
        <end position="896"/>
    </location>
</feature>
<sequence length="896" mass="97692">MWNASDAVPCQAFEASLKARWRCEYHCSDTICDDCVNRKFQDIAAELSTTSSATGAATLRQRAEAVPWELRGTKEFNQLRCLIADSIETRQGGSEGTKHQGPRASATILAPAAAGVLCGAPGVVVGLAVGTTAYGVSQTAMHVRHPGGRCDPLVLVEVLNAEQETLAAARSHITPKSRNPVWNQTLSLPAGEEGETRHLQQQGWSWRGKRKSAKLAASQNIVPERWDLDTTNVRLTLYDKSVGVMDQTIGEVCMPLSSLLAEPEAGGHLVTDSCDEAVLGDIPPYLPCRISLSVVQESLPQSWTLPKCMFIDRTSSEVFMMTRGTRGDVQPFVALARGLAEELGWLVTICTEATHAAFVQKHAEVSRGGIRFRPSGGNSEARMDSVLANFLLSHSTELLQMIALSRSEAEFFSSATVFMDEVLSSENNKPVDLIIFGFTLAGVAAMVGEHCKKPLIGLILQPSCIPSKQADWKAIHAIQSPDGKSLLDTVEEMAFTSHGSLKVLKDLAEKNPFASMNLNHLRKLFDLEPVANTWQALNEAKVPIIIPMPEGTFQRPQDWSENIVQTEFIFLRKKASAASAGARQDLGETVGCFIDDARRDDAPLCLITFSSMPVPRRTLLRIVLKLIKESKFHVRVMYVGRIEQGLRAFPAEDLEVFPDIWKSGEIGTPPPSDDVRTAQKLPIDLEGEAQKCKDAGTFCEAKAVDFGILFPLMDCFIVHGGLGTTVEALRTGKPTCVTGPLLMDQRFWGHVCYEKSIGPKPVFIAEFEKSCVDFVDGALDPSDPEKWRAEAEANVTKNSWGKVEDDGILANVHCIKELWPSLTPLVTSRSEERKLTSNAWVCCSSAGVSEPEPPMAPLAAKPSEESEASCFPQTDTKHSPLPDCSPPTTLSQAVSI</sequence>
<dbReference type="PANTHER" id="PTHR48050">
    <property type="entry name" value="STEROL 3-BETA-GLUCOSYLTRANSFERASE"/>
    <property type="match status" value="1"/>
</dbReference>
<evidence type="ECO:0000256" key="1">
    <source>
        <dbReference type="SAM" id="MobiDB-lite"/>
    </source>
</evidence>
<dbReference type="EMBL" id="CAMXCT010000724">
    <property type="protein sequence ID" value="CAI3982537.1"/>
    <property type="molecule type" value="Genomic_DNA"/>
</dbReference>
<dbReference type="InterPro" id="IPR004276">
    <property type="entry name" value="GlycoTrans_28_N"/>
</dbReference>
<proteinExistence type="predicted"/>
<dbReference type="GO" id="GO:0016758">
    <property type="term" value="F:hexosyltransferase activity"/>
    <property type="evidence" value="ECO:0007669"/>
    <property type="project" value="InterPro"/>
</dbReference>
<dbReference type="PANTHER" id="PTHR48050:SF13">
    <property type="entry name" value="STEROL 3-BETA-GLUCOSYLTRANSFERASE UGT80A2"/>
    <property type="match status" value="1"/>
</dbReference>
<dbReference type="InterPro" id="IPR035892">
    <property type="entry name" value="C2_domain_sf"/>
</dbReference>
<dbReference type="SUPFAM" id="SSF53756">
    <property type="entry name" value="UDP-Glycosyltransferase/glycogen phosphorylase"/>
    <property type="match status" value="1"/>
</dbReference>
<comment type="caution">
    <text evidence="3">The sequence shown here is derived from an EMBL/GenBank/DDBJ whole genome shotgun (WGS) entry which is preliminary data.</text>
</comment>
<dbReference type="GO" id="GO:0005975">
    <property type="term" value="P:carbohydrate metabolic process"/>
    <property type="evidence" value="ECO:0007669"/>
    <property type="project" value="InterPro"/>
</dbReference>
<dbReference type="CDD" id="cd00030">
    <property type="entry name" value="C2"/>
    <property type="match status" value="1"/>
</dbReference>
<dbReference type="Pfam" id="PF03033">
    <property type="entry name" value="Glyco_transf_28"/>
    <property type="match status" value="1"/>
</dbReference>
<evidence type="ECO:0000313" key="5">
    <source>
        <dbReference type="EMBL" id="CAL4769849.1"/>
    </source>
</evidence>
<feature type="compositionally biased region" description="Polar residues" evidence="1">
    <location>
        <begin position="886"/>
        <end position="896"/>
    </location>
</feature>
<protein>
    <submittedName>
        <fullName evidence="5">Sterol 3-beta-glucosyltransferase (Autophagy-related protein 26)</fullName>
    </submittedName>
</protein>
<dbReference type="Pfam" id="PF00168">
    <property type="entry name" value="C2"/>
    <property type="match status" value="2"/>
</dbReference>
<dbReference type="Gene3D" id="3.40.50.2000">
    <property type="entry name" value="Glycogen Phosphorylase B"/>
    <property type="match status" value="2"/>
</dbReference>
<evidence type="ECO:0000313" key="3">
    <source>
        <dbReference type="EMBL" id="CAI3982537.1"/>
    </source>
</evidence>
<accession>A0A9P1FQA7</accession>
<dbReference type="InterPro" id="IPR050426">
    <property type="entry name" value="Glycosyltransferase_28"/>
</dbReference>
<feature type="domain" description="C2" evidence="2">
    <location>
        <begin position="117"/>
        <end position="269"/>
    </location>
</feature>
<dbReference type="OrthoDB" id="413488at2759"/>
<name>A0A9P1FQA7_9DINO</name>
<organism evidence="3">
    <name type="scientific">Cladocopium goreaui</name>
    <dbReference type="NCBI Taxonomy" id="2562237"/>
    <lineage>
        <taxon>Eukaryota</taxon>
        <taxon>Sar</taxon>
        <taxon>Alveolata</taxon>
        <taxon>Dinophyceae</taxon>
        <taxon>Suessiales</taxon>
        <taxon>Symbiodiniaceae</taxon>
        <taxon>Cladocopium</taxon>
    </lineage>
</organism>
<dbReference type="PROSITE" id="PS50004">
    <property type="entry name" value="C2"/>
    <property type="match status" value="1"/>
</dbReference>
<dbReference type="EMBL" id="CAMXCT030000724">
    <property type="protein sequence ID" value="CAL4769849.1"/>
    <property type="molecule type" value="Genomic_DNA"/>
</dbReference>
<dbReference type="Gene3D" id="2.60.40.150">
    <property type="entry name" value="C2 domain"/>
    <property type="match status" value="1"/>
</dbReference>
<dbReference type="InterPro" id="IPR000008">
    <property type="entry name" value="C2_dom"/>
</dbReference>
<evidence type="ECO:0000313" key="4">
    <source>
        <dbReference type="EMBL" id="CAL1135912.1"/>
    </source>
</evidence>
<reference evidence="3" key="1">
    <citation type="submission" date="2022-10" db="EMBL/GenBank/DDBJ databases">
        <authorList>
            <person name="Chen Y."/>
            <person name="Dougan E. K."/>
            <person name="Chan C."/>
            <person name="Rhodes N."/>
            <person name="Thang M."/>
        </authorList>
    </citation>
    <scope>NUCLEOTIDE SEQUENCE</scope>
</reference>
<gene>
    <name evidence="3" type="ORF">C1SCF055_LOCUS10221</name>
</gene>
<evidence type="ECO:0000259" key="2">
    <source>
        <dbReference type="PROSITE" id="PS50004"/>
    </source>
</evidence>
<dbReference type="EMBL" id="CAMXCT020000724">
    <property type="protein sequence ID" value="CAL1135912.1"/>
    <property type="molecule type" value="Genomic_DNA"/>
</dbReference>
<dbReference type="SUPFAM" id="SSF49562">
    <property type="entry name" value="C2 domain (Calcium/lipid-binding domain, CaLB)"/>
    <property type="match status" value="1"/>
</dbReference>
<reference evidence="4" key="2">
    <citation type="submission" date="2024-04" db="EMBL/GenBank/DDBJ databases">
        <authorList>
            <person name="Chen Y."/>
            <person name="Shah S."/>
            <person name="Dougan E. K."/>
            <person name="Thang M."/>
            <person name="Chan C."/>
        </authorList>
    </citation>
    <scope>NUCLEOTIDE SEQUENCE [LARGE SCALE GENOMIC DNA]</scope>
</reference>
<keyword evidence="6" id="KW-1185">Reference proteome</keyword>